<name>A0ABP6W5A8_9ACTN</name>
<dbReference type="Proteomes" id="UP001500301">
    <property type="component" value="Unassembled WGS sequence"/>
</dbReference>
<gene>
    <name evidence="1" type="ORF">GCM10022263_37300</name>
</gene>
<comment type="caution">
    <text evidence="1">The sequence shown here is derived from an EMBL/GenBank/DDBJ whole genome shotgun (WGS) entry which is preliminary data.</text>
</comment>
<reference evidence="2" key="1">
    <citation type="journal article" date="2019" name="Int. J. Syst. Evol. Microbiol.">
        <title>The Global Catalogue of Microorganisms (GCM) 10K type strain sequencing project: providing services to taxonomists for standard genome sequencing and annotation.</title>
        <authorList>
            <consortium name="The Broad Institute Genomics Platform"/>
            <consortium name="The Broad Institute Genome Sequencing Center for Infectious Disease"/>
            <person name="Wu L."/>
            <person name="Ma J."/>
        </authorList>
    </citation>
    <scope>NUCLEOTIDE SEQUENCE [LARGE SCALE GENOMIC DNA]</scope>
    <source>
        <strain evidence="2">JCM 17460</strain>
    </source>
</reference>
<dbReference type="EMBL" id="BAABBB010000020">
    <property type="protein sequence ID" value="GAA3546714.1"/>
    <property type="molecule type" value="Genomic_DNA"/>
</dbReference>
<organism evidence="1 2">
    <name type="scientific">Nocardioides daeguensis</name>
    <dbReference type="NCBI Taxonomy" id="908359"/>
    <lineage>
        <taxon>Bacteria</taxon>
        <taxon>Bacillati</taxon>
        <taxon>Actinomycetota</taxon>
        <taxon>Actinomycetes</taxon>
        <taxon>Propionibacteriales</taxon>
        <taxon>Nocardioidaceae</taxon>
        <taxon>Nocardioides</taxon>
    </lineage>
</organism>
<protein>
    <recommendedName>
        <fullName evidence="3">Recombinase domain-containing protein</fullName>
    </recommendedName>
</protein>
<evidence type="ECO:0000313" key="1">
    <source>
        <dbReference type="EMBL" id="GAA3546714.1"/>
    </source>
</evidence>
<keyword evidence="2" id="KW-1185">Reference proteome</keyword>
<evidence type="ECO:0008006" key="3">
    <source>
        <dbReference type="Google" id="ProtNLM"/>
    </source>
</evidence>
<sequence length="80" mass="8639">MIVAFVDEQRSQGHAVESIVRVLREQGLQVAARTYRGPGVWANRSVAARTVTDAVVVDAVRDIAWTSNAHGKRVLAGAAR</sequence>
<evidence type="ECO:0000313" key="2">
    <source>
        <dbReference type="Proteomes" id="UP001500301"/>
    </source>
</evidence>
<accession>A0ABP6W5A8</accession>
<proteinExistence type="predicted"/>